<evidence type="ECO:0000313" key="3">
    <source>
        <dbReference type="Proteomes" id="UP000646523"/>
    </source>
</evidence>
<reference evidence="2" key="2">
    <citation type="submission" date="2020-09" db="EMBL/GenBank/DDBJ databases">
        <authorList>
            <person name="Sun Q."/>
            <person name="Zhou Y."/>
        </authorList>
    </citation>
    <scope>NUCLEOTIDE SEQUENCE</scope>
    <source>
        <strain evidence="2">CGMCC 4.7368</strain>
    </source>
</reference>
<sequence>MRMADKRTNGGKSLAIILVAMLVILAAIVALAMWASRGA</sequence>
<accession>A0A917YXV0</accession>
<dbReference type="EMBL" id="BMNH01000008">
    <property type="protein sequence ID" value="GGO69745.1"/>
    <property type="molecule type" value="Genomic_DNA"/>
</dbReference>
<reference evidence="2" key="1">
    <citation type="journal article" date="2014" name="Int. J. Syst. Evol. Microbiol.">
        <title>Complete genome sequence of Corynebacterium casei LMG S-19264T (=DSM 44701T), isolated from a smear-ripened cheese.</title>
        <authorList>
            <consortium name="US DOE Joint Genome Institute (JGI-PGF)"/>
            <person name="Walter F."/>
            <person name="Albersmeier A."/>
            <person name="Kalinowski J."/>
            <person name="Ruckert C."/>
        </authorList>
    </citation>
    <scope>NUCLEOTIDE SEQUENCE</scope>
    <source>
        <strain evidence="2">CGMCC 4.7368</strain>
    </source>
</reference>
<name>A0A917YXV0_9ACTN</name>
<comment type="caution">
    <text evidence="2">The sequence shown here is derived from an EMBL/GenBank/DDBJ whole genome shotgun (WGS) entry which is preliminary data.</text>
</comment>
<dbReference type="Proteomes" id="UP000646523">
    <property type="component" value="Unassembled WGS sequence"/>
</dbReference>
<gene>
    <name evidence="2" type="ORF">GCM10012289_31570</name>
</gene>
<keyword evidence="1" id="KW-0812">Transmembrane</keyword>
<proteinExistence type="predicted"/>
<keyword evidence="1" id="KW-0472">Membrane</keyword>
<evidence type="ECO:0000256" key="1">
    <source>
        <dbReference type="SAM" id="Phobius"/>
    </source>
</evidence>
<dbReference type="AlphaFoldDB" id="A0A917YXV0"/>
<evidence type="ECO:0000313" key="2">
    <source>
        <dbReference type="EMBL" id="GGO69745.1"/>
    </source>
</evidence>
<protein>
    <submittedName>
        <fullName evidence="2">Uncharacterized protein</fullName>
    </submittedName>
</protein>
<keyword evidence="3" id="KW-1185">Reference proteome</keyword>
<keyword evidence="1" id="KW-1133">Transmembrane helix</keyword>
<feature type="transmembrane region" description="Helical" evidence="1">
    <location>
        <begin position="12"/>
        <end position="35"/>
    </location>
</feature>
<organism evidence="2 3">
    <name type="scientific">Nonomuraea cavernae</name>
    <dbReference type="NCBI Taxonomy" id="2045107"/>
    <lineage>
        <taxon>Bacteria</taxon>
        <taxon>Bacillati</taxon>
        <taxon>Actinomycetota</taxon>
        <taxon>Actinomycetes</taxon>
        <taxon>Streptosporangiales</taxon>
        <taxon>Streptosporangiaceae</taxon>
        <taxon>Nonomuraea</taxon>
    </lineage>
</organism>